<dbReference type="EMBL" id="BDQV01000433">
    <property type="protein sequence ID" value="GAY64856.1"/>
    <property type="molecule type" value="Genomic_DNA"/>
</dbReference>
<dbReference type="Pfam" id="PF01397">
    <property type="entry name" value="Terpene_synth"/>
    <property type="match status" value="1"/>
</dbReference>
<dbReference type="PANTHER" id="PTHR31225">
    <property type="entry name" value="OS04G0344100 PROTEIN-RELATED"/>
    <property type="match status" value="1"/>
</dbReference>
<protein>
    <recommendedName>
        <fullName evidence="3">Terpene synthase N-terminal domain-containing protein</fullName>
    </recommendedName>
</protein>
<name>A0A2H5QJP9_CITUN</name>
<keyword evidence="5" id="KW-1185">Reference proteome</keyword>
<dbReference type="STRING" id="55188.A0A2H5QJP9"/>
<evidence type="ECO:0000259" key="3">
    <source>
        <dbReference type="Pfam" id="PF01397"/>
    </source>
</evidence>
<dbReference type="GO" id="GO:0010333">
    <property type="term" value="F:terpene synthase activity"/>
    <property type="evidence" value="ECO:0007669"/>
    <property type="project" value="InterPro"/>
</dbReference>
<evidence type="ECO:0000256" key="2">
    <source>
        <dbReference type="ARBA" id="ARBA00022842"/>
    </source>
</evidence>
<dbReference type="AlphaFoldDB" id="A0A2H5QJP9"/>
<organism evidence="4 5">
    <name type="scientific">Citrus unshiu</name>
    <name type="common">Satsuma mandarin</name>
    <name type="synonym">Citrus nobilis var. unshiu</name>
    <dbReference type="NCBI Taxonomy" id="55188"/>
    <lineage>
        <taxon>Eukaryota</taxon>
        <taxon>Viridiplantae</taxon>
        <taxon>Streptophyta</taxon>
        <taxon>Embryophyta</taxon>
        <taxon>Tracheophyta</taxon>
        <taxon>Spermatophyta</taxon>
        <taxon>Magnoliopsida</taxon>
        <taxon>eudicotyledons</taxon>
        <taxon>Gunneridae</taxon>
        <taxon>Pentapetalae</taxon>
        <taxon>rosids</taxon>
        <taxon>malvids</taxon>
        <taxon>Sapindales</taxon>
        <taxon>Rutaceae</taxon>
        <taxon>Aurantioideae</taxon>
        <taxon>Citrus</taxon>
    </lineage>
</organism>
<comment type="caution">
    <text evidence="4">The sequence shown here is derived from an EMBL/GenBank/DDBJ whole genome shotgun (WGS) entry which is preliminary data.</text>
</comment>
<dbReference type="GO" id="GO:0016114">
    <property type="term" value="P:terpenoid biosynthetic process"/>
    <property type="evidence" value="ECO:0007669"/>
    <property type="project" value="InterPro"/>
</dbReference>
<dbReference type="InterPro" id="IPR001906">
    <property type="entry name" value="Terpene_synth_N"/>
</dbReference>
<evidence type="ECO:0000313" key="5">
    <source>
        <dbReference type="Proteomes" id="UP000236630"/>
    </source>
</evidence>
<dbReference type="SUPFAM" id="SSF48239">
    <property type="entry name" value="Terpenoid cyclases/Protein prenyltransferases"/>
    <property type="match status" value="1"/>
</dbReference>
<dbReference type="Proteomes" id="UP000236630">
    <property type="component" value="Unassembled WGS sequence"/>
</dbReference>
<comment type="cofactor">
    <cofactor evidence="1">
        <name>Mg(2+)</name>
        <dbReference type="ChEBI" id="CHEBI:18420"/>
    </cofactor>
</comment>
<evidence type="ECO:0000313" key="4">
    <source>
        <dbReference type="EMBL" id="GAY64856.1"/>
    </source>
</evidence>
<reference evidence="4 5" key="1">
    <citation type="journal article" date="2017" name="Front. Genet.">
        <title>Draft sequencing of the heterozygous diploid genome of Satsuma (Citrus unshiu Marc.) using a hybrid assembly approach.</title>
        <authorList>
            <person name="Shimizu T."/>
            <person name="Tanizawa Y."/>
            <person name="Mochizuki T."/>
            <person name="Nagasaki H."/>
            <person name="Yoshioka T."/>
            <person name="Toyoda A."/>
            <person name="Fujiyama A."/>
            <person name="Kaminuma E."/>
            <person name="Nakamura Y."/>
        </authorList>
    </citation>
    <scope>NUCLEOTIDE SEQUENCE [LARGE SCALE GENOMIC DNA]</scope>
    <source>
        <strain evidence="5">cv. Miyagawa wase</strain>
    </source>
</reference>
<dbReference type="InterPro" id="IPR050148">
    <property type="entry name" value="Terpene_synthase-like"/>
</dbReference>
<feature type="domain" description="Terpene synthase N-terminal" evidence="3">
    <location>
        <begin position="2"/>
        <end position="96"/>
    </location>
</feature>
<accession>A0A2H5QJP9</accession>
<proteinExistence type="predicted"/>
<keyword evidence="2" id="KW-0460">Magnesium</keyword>
<dbReference type="InterPro" id="IPR008930">
    <property type="entry name" value="Terpenoid_cyclase/PrenylTrfase"/>
</dbReference>
<evidence type="ECO:0000256" key="1">
    <source>
        <dbReference type="ARBA" id="ARBA00001946"/>
    </source>
</evidence>
<dbReference type="PANTHER" id="PTHR31225:SF252">
    <property type="entry name" value="TERPENE SYNTHASE 12-RELATED"/>
    <property type="match status" value="1"/>
</dbReference>
<dbReference type="InterPro" id="IPR036965">
    <property type="entry name" value="Terpene_synth_N_sf"/>
</dbReference>
<dbReference type="Gene3D" id="1.50.10.130">
    <property type="entry name" value="Terpene synthase, N-terminal domain"/>
    <property type="match status" value="1"/>
</dbReference>
<sequence length="96" mass="11151">MHDIQRLGLGYRFENEIKRALDRILSCEQYDLASAKEDLHVAALRFRVLKQQGNDLHKHISLRHSWTMKGKFMETIHNDVKGVLSSHEASYLAFEG</sequence>
<gene>
    <name evidence="4" type="ORF">CUMW_236770</name>
</gene>